<sequence>LHQMHCMEALGQWDDLNKFSKKAFDELTPSSDPERKQKMSIIAARGCWAIGRFLRFSCFALIHCIAGSALSQT</sequence>
<protein>
    <submittedName>
        <fullName evidence="1">PDEase domain-containing protein</fullName>
    </submittedName>
</protein>
<dbReference type="AlphaFoldDB" id="A0A0M3KK11"/>
<name>A0A0M3KK11_ANISI</name>
<accession>A0A0M3KK11</accession>
<evidence type="ECO:0000313" key="1">
    <source>
        <dbReference type="WBParaSite" id="ASIM_0002133801-mRNA-1"/>
    </source>
</evidence>
<proteinExistence type="predicted"/>
<dbReference type="WBParaSite" id="ASIM_0002133801-mRNA-1">
    <property type="protein sequence ID" value="ASIM_0002133801-mRNA-1"/>
    <property type="gene ID" value="ASIM_0002133801"/>
</dbReference>
<reference evidence="1" key="1">
    <citation type="submission" date="2017-02" db="UniProtKB">
        <authorList>
            <consortium name="WormBaseParasite"/>
        </authorList>
    </citation>
    <scope>IDENTIFICATION</scope>
</reference>
<organism evidence="1">
    <name type="scientific">Anisakis simplex</name>
    <name type="common">Herring worm</name>
    <dbReference type="NCBI Taxonomy" id="6269"/>
    <lineage>
        <taxon>Eukaryota</taxon>
        <taxon>Metazoa</taxon>
        <taxon>Ecdysozoa</taxon>
        <taxon>Nematoda</taxon>
        <taxon>Chromadorea</taxon>
        <taxon>Rhabditida</taxon>
        <taxon>Spirurina</taxon>
        <taxon>Ascaridomorpha</taxon>
        <taxon>Ascaridoidea</taxon>
        <taxon>Anisakidae</taxon>
        <taxon>Anisakis</taxon>
        <taxon>Anisakis simplex complex</taxon>
    </lineage>
</organism>